<organism evidence="4 5">
    <name type="scientific">Thermus oshimai JL-2</name>
    <dbReference type="NCBI Taxonomy" id="751945"/>
    <lineage>
        <taxon>Bacteria</taxon>
        <taxon>Thermotogati</taxon>
        <taxon>Deinococcota</taxon>
        <taxon>Deinococci</taxon>
        <taxon>Thermales</taxon>
        <taxon>Thermaceae</taxon>
        <taxon>Thermus</taxon>
    </lineage>
</organism>
<dbReference type="RefSeq" id="WP_016329790.1">
    <property type="nucleotide sequence ID" value="NC_019386.1"/>
</dbReference>
<evidence type="ECO:0000259" key="3">
    <source>
        <dbReference type="Pfam" id="PF04892"/>
    </source>
</evidence>
<evidence type="ECO:0000313" key="4">
    <source>
        <dbReference type="EMBL" id="AFV76610.1"/>
    </source>
</evidence>
<dbReference type="EMBL" id="CP003249">
    <property type="protein sequence ID" value="AFV76610.1"/>
    <property type="molecule type" value="Genomic_DNA"/>
</dbReference>
<feature type="compositionally biased region" description="Pro residues" evidence="1">
    <location>
        <begin position="109"/>
        <end position="120"/>
    </location>
</feature>
<evidence type="ECO:0000313" key="5">
    <source>
        <dbReference type="Proteomes" id="UP000000211"/>
    </source>
</evidence>
<feature type="region of interest" description="Disordered" evidence="1">
    <location>
        <begin position="99"/>
        <end position="120"/>
    </location>
</feature>
<feature type="domain" description="VanZ-like" evidence="3">
    <location>
        <begin position="33"/>
        <end position="98"/>
    </location>
</feature>
<keyword evidence="5" id="KW-1185">Reference proteome</keyword>
<reference evidence="4 5" key="1">
    <citation type="journal article" date="2013" name="Genome Announc.">
        <title>Whole Genome Sequencing of Thermus oshimai JL-2 and Thermus thermophilus JL-18, Incomplete Denitrifiers from the United States Great Basin.</title>
        <authorList>
            <person name="Murugapiran S.K."/>
            <person name="Huntemann M."/>
            <person name="Wei C.L."/>
            <person name="Han J."/>
            <person name="Detter J.C."/>
            <person name="Han C.S."/>
            <person name="Erkkila T.H."/>
            <person name="Teshima H."/>
            <person name="Chen A."/>
            <person name="Kyrpides N."/>
            <person name="Mavrommatis K."/>
            <person name="Markowitz V."/>
            <person name="Szeto E."/>
            <person name="Ivanova N."/>
            <person name="Pagani I."/>
            <person name="Lam J."/>
            <person name="McDonald A.I."/>
            <person name="Dodsworth J.A."/>
            <person name="Pati A."/>
            <person name="Goodwin L."/>
            <person name="Peters L."/>
            <person name="Pitluck S."/>
            <person name="Woyke T."/>
            <person name="Hedlund B.P."/>
        </authorList>
    </citation>
    <scope>NUCLEOTIDE SEQUENCE</scope>
    <source>
        <strain evidence="4 5">JL-2</strain>
    </source>
</reference>
<proteinExistence type="predicted"/>
<evidence type="ECO:0000256" key="2">
    <source>
        <dbReference type="SAM" id="Phobius"/>
    </source>
</evidence>
<name>K7R016_THEOS</name>
<accession>K7R016</accession>
<dbReference type="NCBIfam" id="NF037970">
    <property type="entry name" value="vanZ_1"/>
    <property type="match status" value="1"/>
</dbReference>
<gene>
    <name evidence="4" type="ORF">Theos_1582</name>
</gene>
<keyword evidence="2" id="KW-0812">Transmembrane</keyword>
<keyword evidence="2" id="KW-0472">Membrane</keyword>
<evidence type="ECO:0000256" key="1">
    <source>
        <dbReference type="SAM" id="MobiDB-lite"/>
    </source>
</evidence>
<dbReference type="Proteomes" id="UP000000211">
    <property type="component" value="Chromosome"/>
</dbReference>
<dbReference type="HOGENOM" id="CLU_096028_5_3_0"/>
<keyword evidence="2" id="KW-1133">Transmembrane helix</keyword>
<dbReference type="Pfam" id="PF04892">
    <property type="entry name" value="VanZ"/>
    <property type="match status" value="1"/>
</dbReference>
<dbReference type="eggNOG" id="COG5652">
    <property type="taxonomic scope" value="Bacteria"/>
</dbReference>
<dbReference type="KEGG" id="tos:Theos_1582"/>
<dbReference type="STRING" id="751945.Theos_1582"/>
<protein>
    <submittedName>
        <fullName evidence="4">Putative integral membrane protein</fullName>
    </submittedName>
</protein>
<feature type="transmembrane region" description="Helical" evidence="2">
    <location>
        <begin position="36"/>
        <end position="53"/>
    </location>
</feature>
<dbReference type="AlphaFoldDB" id="K7R016"/>
<dbReference type="InterPro" id="IPR006976">
    <property type="entry name" value="VanZ-like"/>
</dbReference>
<sequence>MRGLFLGLALLWMGVLWWLSGQPATGAGLPHPWDKGAHFLAYALLALLWRLGLGRFWGAFLLASGYGVVDEWHQSFVPGREAFGWDLLADALGAAIGAGRPGSPKTALLPPPRPGPGPRR</sequence>